<keyword evidence="3 4" id="KW-0808">Transferase</keyword>
<proteinExistence type="inferred from homology"/>
<dbReference type="EC" id="2.6.1.-" evidence="4"/>
<protein>
    <recommendedName>
        <fullName evidence="4">Aminotransferase</fullName>
        <ecNumber evidence="4">2.6.1.-</ecNumber>
    </recommendedName>
</protein>
<dbReference type="InterPro" id="IPR015421">
    <property type="entry name" value="PyrdxlP-dep_Trfase_major"/>
</dbReference>
<dbReference type="AlphaFoldDB" id="A0A212LRB4"/>
<dbReference type="InterPro" id="IPR004839">
    <property type="entry name" value="Aminotransferase_I/II_large"/>
</dbReference>
<comment type="similarity">
    <text evidence="4">Belongs to the class-I pyridoxal-phosphate-dependent aminotransferase family.</text>
</comment>
<accession>A0A212LRB4</accession>
<dbReference type="InterPro" id="IPR015422">
    <property type="entry name" value="PyrdxlP-dep_Trfase_small"/>
</dbReference>
<dbReference type="InterPro" id="IPR004838">
    <property type="entry name" value="NHTrfase_class1_PyrdxlP-BS"/>
</dbReference>
<dbReference type="CDD" id="cd00609">
    <property type="entry name" value="AAT_like"/>
    <property type="match status" value="1"/>
</dbReference>
<organism evidence="6">
    <name type="scientific">uncultured Sporomusa sp</name>
    <dbReference type="NCBI Taxonomy" id="307249"/>
    <lineage>
        <taxon>Bacteria</taxon>
        <taxon>Bacillati</taxon>
        <taxon>Bacillota</taxon>
        <taxon>Negativicutes</taxon>
        <taxon>Selenomonadales</taxon>
        <taxon>Sporomusaceae</taxon>
        <taxon>Sporomusa</taxon>
        <taxon>environmental samples</taxon>
    </lineage>
</organism>
<comment type="cofactor">
    <cofactor evidence="1 4">
        <name>pyridoxal 5'-phosphate</name>
        <dbReference type="ChEBI" id="CHEBI:597326"/>
    </cofactor>
</comment>
<gene>
    <name evidence="6" type="primary">dapL</name>
    <name evidence="6" type="ORF">KL86SPO_30271</name>
</gene>
<dbReference type="PROSITE" id="PS00105">
    <property type="entry name" value="AA_TRANSFER_CLASS_1"/>
    <property type="match status" value="1"/>
</dbReference>
<evidence type="ECO:0000256" key="1">
    <source>
        <dbReference type="ARBA" id="ARBA00001933"/>
    </source>
</evidence>
<dbReference type="GO" id="GO:0030170">
    <property type="term" value="F:pyridoxal phosphate binding"/>
    <property type="evidence" value="ECO:0007669"/>
    <property type="project" value="InterPro"/>
</dbReference>
<dbReference type="GO" id="GO:0008483">
    <property type="term" value="F:transaminase activity"/>
    <property type="evidence" value="ECO:0007669"/>
    <property type="project" value="UniProtKB-KW"/>
</dbReference>
<dbReference type="RefSeq" id="WP_288183660.1">
    <property type="nucleotide sequence ID" value="NZ_LT608335.1"/>
</dbReference>
<evidence type="ECO:0000256" key="4">
    <source>
        <dbReference type="RuleBase" id="RU000481"/>
    </source>
</evidence>
<dbReference type="SUPFAM" id="SSF53383">
    <property type="entry name" value="PLP-dependent transferases"/>
    <property type="match status" value="1"/>
</dbReference>
<feature type="domain" description="Aminotransferase class I/classII large" evidence="5">
    <location>
        <begin position="31"/>
        <end position="382"/>
    </location>
</feature>
<dbReference type="InterPro" id="IPR015424">
    <property type="entry name" value="PyrdxlP-dep_Trfase"/>
</dbReference>
<dbReference type="NCBIfam" id="NF006756">
    <property type="entry name" value="PRK09276.1"/>
    <property type="match status" value="1"/>
</dbReference>
<dbReference type="Gene3D" id="3.40.640.10">
    <property type="entry name" value="Type I PLP-dependent aspartate aminotransferase-like (Major domain)"/>
    <property type="match status" value="1"/>
</dbReference>
<evidence type="ECO:0000313" key="6">
    <source>
        <dbReference type="EMBL" id="SCM80093.1"/>
    </source>
</evidence>
<evidence type="ECO:0000259" key="5">
    <source>
        <dbReference type="Pfam" id="PF00155"/>
    </source>
</evidence>
<dbReference type="PANTHER" id="PTHR42832">
    <property type="entry name" value="AMINO ACID AMINOTRANSFERASE"/>
    <property type="match status" value="1"/>
</dbReference>
<name>A0A212LRB4_9FIRM</name>
<dbReference type="Pfam" id="PF00155">
    <property type="entry name" value="Aminotran_1_2"/>
    <property type="match status" value="1"/>
</dbReference>
<dbReference type="EMBL" id="FMJE01000003">
    <property type="protein sequence ID" value="SCM80093.1"/>
    <property type="molecule type" value="Genomic_DNA"/>
</dbReference>
<keyword evidence="2 4" id="KW-0032">Aminotransferase</keyword>
<evidence type="ECO:0000256" key="2">
    <source>
        <dbReference type="ARBA" id="ARBA00022576"/>
    </source>
</evidence>
<dbReference type="InterPro" id="IPR050881">
    <property type="entry name" value="LL-DAP_aminotransferase"/>
</dbReference>
<evidence type="ECO:0000256" key="3">
    <source>
        <dbReference type="ARBA" id="ARBA00022679"/>
    </source>
</evidence>
<dbReference type="Gene3D" id="3.90.1150.10">
    <property type="entry name" value="Aspartate Aminotransferase, domain 1"/>
    <property type="match status" value="1"/>
</dbReference>
<sequence length="388" mass="42642">MFEQADRMKALTSAIFTQIDDMRKAEVAAGKDVITLSIGSPDMAPAPHIIEALKNSIDGRMNYGYTLSRGVPELLTAIANWYQAKFDVELDPATEVHSLIGSQEGLAHIALCLINPGDVVLVPDPGYPIFSSGPLVAGAELHRMPLTPENNYLPDLTAIDETVLKRAKIMILNYPNNPLAAIAPRSFLEEVVAFAKRHNILVCYDFAYSDLVFDGYRPDSFLSIPGAKDIAIEFNSLSKTYNMAGCRVGYVVGNAKVISILGRLKSNFDYGIFYPIQQAAIAALTGSQDCVRETAARYQRRRNIIVNGFNELGWQVNRPQASMYVWAPVPTKQSSFDFTVSLLKNTGVAVIPGSAFGAYGEGYVRIALVQPESRLEEAVDRITKWLKP</sequence>
<reference evidence="6" key="1">
    <citation type="submission" date="2016-08" db="EMBL/GenBank/DDBJ databases">
        <authorList>
            <person name="Seilhamer J.J."/>
        </authorList>
    </citation>
    <scope>NUCLEOTIDE SEQUENCE</scope>
    <source>
        <strain evidence="6">86</strain>
    </source>
</reference>
<dbReference type="PANTHER" id="PTHR42832:SF3">
    <property type="entry name" value="L-GLUTAMINE--4-(METHYLSULFANYL)-2-OXOBUTANOATE AMINOTRANSFERASE"/>
    <property type="match status" value="1"/>
</dbReference>